<organism evidence="3 4">
    <name type="scientific">Capsicum baccatum</name>
    <name type="common">Peruvian pepper</name>
    <dbReference type="NCBI Taxonomy" id="33114"/>
    <lineage>
        <taxon>Eukaryota</taxon>
        <taxon>Viridiplantae</taxon>
        <taxon>Streptophyta</taxon>
        <taxon>Embryophyta</taxon>
        <taxon>Tracheophyta</taxon>
        <taxon>Spermatophyta</taxon>
        <taxon>Magnoliopsida</taxon>
        <taxon>eudicotyledons</taxon>
        <taxon>Gunneridae</taxon>
        <taxon>Pentapetalae</taxon>
        <taxon>asterids</taxon>
        <taxon>lamiids</taxon>
        <taxon>Solanales</taxon>
        <taxon>Solanaceae</taxon>
        <taxon>Solanoideae</taxon>
        <taxon>Capsiceae</taxon>
        <taxon>Capsicum</taxon>
    </lineage>
</organism>
<evidence type="ECO:0000313" key="3">
    <source>
        <dbReference type="EMBL" id="PHT46027.1"/>
    </source>
</evidence>
<evidence type="ECO:0000256" key="1">
    <source>
        <dbReference type="SAM" id="MobiDB-lite"/>
    </source>
</evidence>
<evidence type="ECO:0000256" key="2">
    <source>
        <dbReference type="SAM" id="SignalP"/>
    </source>
</evidence>
<reference evidence="3 4" key="1">
    <citation type="journal article" date="2017" name="Genome Biol.">
        <title>New reference genome sequences of hot pepper reveal the massive evolution of plant disease-resistance genes by retroduplication.</title>
        <authorList>
            <person name="Kim S."/>
            <person name="Park J."/>
            <person name="Yeom S.I."/>
            <person name="Kim Y.M."/>
            <person name="Seo E."/>
            <person name="Kim K.T."/>
            <person name="Kim M.S."/>
            <person name="Lee J.M."/>
            <person name="Cheong K."/>
            <person name="Shin H.S."/>
            <person name="Kim S.B."/>
            <person name="Han K."/>
            <person name="Lee J."/>
            <person name="Park M."/>
            <person name="Lee H.A."/>
            <person name="Lee H.Y."/>
            <person name="Lee Y."/>
            <person name="Oh S."/>
            <person name="Lee J.H."/>
            <person name="Choi E."/>
            <person name="Choi E."/>
            <person name="Lee S.E."/>
            <person name="Jeon J."/>
            <person name="Kim H."/>
            <person name="Choi G."/>
            <person name="Song H."/>
            <person name="Lee J."/>
            <person name="Lee S.C."/>
            <person name="Kwon J.K."/>
            <person name="Lee H.Y."/>
            <person name="Koo N."/>
            <person name="Hong Y."/>
            <person name="Kim R.W."/>
            <person name="Kang W.H."/>
            <person name="Huh J.H."/>
            <person name="Kang B.C."/>
            <person name="Yang T.J."/>
            <person name="Lee Y.H."/>
            <person name="Bennetzen J.L."/>
            <person name="Choi D."/>
        </authorList>
    </citation>
    <scope>NUCLEOTIDE SEQUENCE [LARGE SCALE GENOMIC DNA]</scope>
    <source>
        <strain evidence="4">cv. PBC81</strain>
    </source>
</reference>
<comment type="caution">
    <text evidence="3">The sequence shown here is derived from an EMBL/GenBank/DDBJ whole genome shotgun (WGS) entry which is preliminary data.</text>
</comment>
<gene>
    <name evidence="3" type="ORF">CQW23_15185</name>
</gene>
<accession>A0A2G2WLB4</accession>
<dbReference type="EMBL" id="MLFT02000006">
    <property type="protein sequence ID" value="PHT46027.1"/>
    <property type="molecule type" value="Genomic_DNA"/>
</dbReference>
<feature type="region of interest" description="Disordered" evidence="1">
    <location>
        <begin position="111"/>
        <end position="161"/>
    </location>
</feature>
<feature type="compositionally biased region" description="Polar residues" evidence="1">
    <location>
        <begin position="140"/>
        <end position="161"/>
    </location>
</feature>
<reference evidence="4" key="2">
    <citation type="journal article" date="2017" name="J. Anim. Genet.">
        <title>Multiple reference genome sequences of hot pepper reveal the massive evolution of plant disease resistance genes by retroduplication.</title>
        <authorList>
            <person name="Kim S."/>
            <person name="Park J."/>
            <person name="Yeom S.-I."/>
            <person name="Kim Y.-M."/>
            <person name="Seo E."/>
            <person name="Kim K.-T."/>
            <person name="Kim M.-S."/>
            <person name="Lee J.M."/>
            <person name="Cheong K."/>
            <person name="Shin H.-S."/>
            <person name="Kim S.-B."/>
            <person name="Han K."/>
            <person name="Lee J."/>
            <person name="Park M."/>
            <person name="Lee H.-A."/>
            <person name="Lee H.-Y."/>
            <person name="Lee Y."/>
            <person name="Oh S."/>
            <person name="Lee J.H."/>
            <person name="Choi E."/>
            <person name="Choi E."/>
            <person name="Lee S.E."/>
            <person name="Jeon J."/>
            <person name="Kim H."/>
            <person name="Choi G."/>
            <person name="Song H."/>
            <person name="Lee J."/>
            <person name="Lee S.-C."/>
            <person name="Kwon J.-K."/>
            <person name="Lee H.-Y."/>
            <person name="Koo N."/>
            <person name="Hong Y."/>
            <person name="Kim R.W."/>
            <person name="Kang W.-H."/>
            <person name="Huh J.H."/>
            <person name="Kang B.-C."/>
            <person name="Yang T.-J."/>
            <person name="Lee Y.-H."/>
            <person name="Bennetzen J.L."/>
            <person name="Choi D."/>
        </authorList>
    </citation>
    <scope>NUCLEOTIDE SEQUENCE [LARGE SCALE GENOMIC DNA]</scope>
    <source>
        <strain evidence="4">cv. PBC81</strain>
    </source>
</reference>
<protein>
    <submittedName>
        <fullName evidence="3">Hydroxyproline-rich systemin</fullName>
    </submittedName>
</protein>
<name>A0A2G2WLB4_CAPBA</name>
<keyword evidence="4" id="KW-1185">Reference proteome</keyword>
<sequence>MANKMILFFTAFSLIISFLIFAGAQARTLQGDASRNHHHELKLKAESGKYGREPYITTLPPASSPPNKQEIVGRHGRLLPPPAPKHDPITGELTTTTPDHDEVLIILLPTTTSSSVGGKHRHLHTPPPPKPADEQGPVRITSSSTTQHMNSNQHLPLQASY</sequence>
<feature type="region of interest" description="Disordered" evidence="1">
    <location>
        <begin position="56"/>
        <end position="96"/>
    </location>
</feature>
<dbReference type="AlphaFoldDB" id="A0A2G2WLB4"/>
<proteinExistence type="predicted"/>
<feature type="signal peptide" evidence="2">
    <location>
        <begin position="1"/>
        <end position="26"/>
    </location>
</feature>
<dbReference type="Proteomes" id="UP000224567">
    <property type="component" value="Unassembled WGS sequence"/>
</dbReference>
<feature type="chain" id="PRO_5013558765" evidence="2">
    <location>
        <begin position="27"/>
        <end position="161"/>
    </location>
</feature>
<keyword evidence="2" id="KW-0732">Signal</keyword>
<dbReference type="OrthoDB" id="1305637at2759"/>
<evidence type="ECO:0000313" key="4">
    <source>
        <dbReference type="Proteomes" id="UP000224567"/>
    </source>
</evidence>